<accession>A0A2H0TQT6</accession>
<dbReference type="Proteomes" id="UP000230154">
    <property type="component" value="Unassembled WGS sequence"/>
</dbReference>
<sequence>MGPRENIDVLLLPTGIHEGCFLGTHVCFSQADVQAMLDEFGDSLVDPSRMEATKQIGRLPKVSEHPGAYYDGLVGEAYYTYVCNVQHRRWLANPQGNYVYTLRMTNRRTQVAHGLTTFACNRDGGWRSVIVFSQEQHWELLGRWASEQVPGQTVIPIEHLPQTSPHSPMEIVGLTAFVLQCLARSTFGGSMVELRYHSPPLHIPGLQEQMLARRSPPPKRLELPRMLLDNGGNRGLVPVIDEED</sequence>
<name>A0A2H0TQT6_9BACT</name>
<evidence type="ECO:0000313" key="1">
    <source>
        <dbReference type="EMBL" id="PIR74543.1"/>
    </source>
</evidence>
<dbReference type="AlphaFoldDB" id="A0A2H0TQT6"/>
<protein>
    <submittedName>
        <fullName evidence="1">Uncharacterized protein</fullName>
    </submittedName>
</protein>
<dbReference type="EMBL" id="PFCB01000017">
    <property type="protein sequence ID" value="PIR74543.1"/>
    <property type="molecule type" value="Genomic_DNA"/>
</dbReference>
<gene>
    <name evidence="1" type="ORF">COU35_01870</name>
</gene>
<proteinExistence type="predicted"/>
<evidence type="ECO:0000313" key="2">
    <source>
        <dbReference type="Proteomes" id="UP000230154"/>
    </source>
</evidence>
<organism evidence="1 2">
    <name type="scientific">Candidatus Magasanikbacteria bacterium CG10_big_fil_rev_8_21_14_0_10_47_10</name>
    <dbReference type="NCBI Taxonomy" id="1974652"/>
    <lineage>
        <taxon>Bacteria</taxon>
        <taxon>Candidatus Magasanikiibacteriota</taxon>
    </lineage>
</organism>
<comment type="caution">
    <text evidence="1">The sequence shown here is derived from an EMBL/GenBank/DDBJ whole genome shotgun (WGS) entry which is preliminary data.</text>
</comment>
<reference evidence="2" key="1">
    <citation type="submission" date="2017-09" db="EMBL/GenBank/DDBJ databases">
        <title>Depth-based differentiation of microbial function through sediment-hosted aquifers and enrichment of novel symbionts in the deep terrestrial subsurface.</title>
        <authorList>
            <person name="Probst A.J."/>
            <person name="Ladd B."/>
            <person name="Jarett J.K."/>
            <person name="Geller-Mcgrath D.E."/>
            <person name="Sieber C.M.K."/>
            <person name="Emerson J.B."/>
            <person name="Anantharaman K."/>
            <person name="Thomas B.C."/>
            <person name="Malmstrom R."/>
            <person name="Stieglmeier M."/>
            <person name="Klingl A."/>
            <person name="Woyke T."/>
            <person name="Ryan C.M."/>
            <person name="Banfield J.F."/>
        </authorList>
    </citation>
    <scope>NUCLEOTIDE SEQUENCE [LARGE SCALE GENOMIC DNA]</scope>
</reference>